<keyword evidence="1" id="KW-0812">Transmembrane</keyword>
<dbReference type="GO" id="GO:0016757">
    <property type="term" value="F:glycosyltransferase activity"/>
    <property type="evidence" value="ECO:0007669"/>
    <property type="project" value="UniProtKB-UniRule"/>
</dbReference>
<protein>
    <recommendedName>
        <fullName evidence="1">Fucosyltransferase</fullName>
        <ecNumber evidence="1">2.4.1.-</ecNumber>
    </recommendedName>
</protein>
<sequence>MNYRADSDIYVPYGRVIQLTPENRILYKEVIQTRQIQAKNDTIRKDKLAAWIVSNCGDSPSKRNELVAELSKYIPVDTYGKCGTLKCGNNFPQNCHQKIGHLMKFPKAPSYSSIERKTDTAVINNASPSRLTSSSPLRLPVLNIDTVDSLITQPKDSMKTILAWIDDQNFSRPKKHLHRDFADGVMMAELIHHFLPKIVELHNYIPANSFPTKKDNWNTLNRKVFPKLEFILSDALIEFLAMGRVGAIEVLLNYVYSKIMNILEARSRQAELEAEAKRIRNGDGDIGSRDVVCRVYPDNPDLLIYNGVQYMSHLRLEEKQARIVDQEREMKEMRNKVKRLETLVSLKDERLCALSVELHQTHAKHLKKPEK</sequence>
<dbReference type="PANTHER" id="PTHR12509:SF9">
    <property type="entry name" value="SPERM FLAGELLAR PROTEIN 1 ISOFORM X1"/>
    <property type="match status" value="1"/>
</dbReference>
<dbReference type="GO" id="GO:0008017">
    <property type="term" value="F:microtubule binding"/>
    <property type="evidence" value="ECO:0007669"/>
    <property type="project" value="TreeGrafter"/>
</dbReference>
<feature type="coiled-coil region" evidence="2">
    <location>
        <begin position="316"/>
        <end position="350"/>
    </location>
</feature>
<organism evidence="4 5">
    <name type="scientific">Allacma fusca</name>
    <dbReference type="NCBI Taxonomy" id="39272"/>
    <lineage>
        <taxon>Eukaryota</taxon>
        <taxon>Metazoa</taxon>
        <taxon>Ecdysozoa</taxon>
        <taxon>Arthropoda</taxon>
        <taxon>Hexapoda</taxon>
        <taxon>Collembola</taxon>
        <taxon>Symphypleona</taxon>
        <taxon>Sminthuridae</taxon>
        <taxon>Allacma</taxon>
    </lineage>
</organism>
<dbReference type="GO" id="GO:0005930">
    <property type="term" value="C:axoneme"/>
    <property type="evidence" value="ECO:0007669"/>
    <property type="project" value="TreeGrafter"/>
</dbReference>
<dbReference type="PANTHER" id="PTHR12509">
    <property type="entry name" value="SPERMATOGENESIS-ASSOCIATED 4-RELATED"/>
    <property type="match status" value="1"/>
</dbReference>
<keyword evidence="1" id="KW-0333">Golgi apparatus</keyword>
<comment type="caution">
    <text evidence="4">The sequence shown here is derived from an EMBL/GenBank/DDBJ whole genome shotgun (WGS) entry which is preliminary data.</text>
</comment>
<dbReference type="AlphaFoldDB" id="A0A8J2LSJ4"/>
<keyword evidence="1" id="KW-0808">Transferase</keyword>
<dbReference type="InterPro" id="IPR010441">
    <property type="entry name" value="CH_2"/>
</dbReference>
<evidence type="ECO:0000256" key="2">
    <source>
        <dbReference type="SAM" id="Coils"/>
    </source>
</evidence>
<dbReference type="PROSITE" id="PS50021">
    <property type="entry name" value="CH"/>
    <property type="match status" value="1"/>
</dbReference>
<dbReference type="OrthoDB" id="193300at2759"/>
<accession>A0A8J2LSJ4</accession>
<name>A0A8J2LSJ4_9HEXA</name>
<comment type="subcellular location">
    <subcellularLocation>
        <location evidence="1">Golgi apparatus</location>
        <location evidence="1">Golgi stack membrane</location>
        <topology evidence="1">Single-pass type II membrane protein</topology>
    </subcellularLocation>
</comment>
<comment type="similarity">
    <text evidence="1">Belongs to the glycosyltransferase 10 family.</text>
</comment>
<dbReference type="GO" id="GO:0032580">
    <property type="term" value="C:Golgi cisterna membrane"/>
    <property type="evidence" value="ECO:0007669"/>
    <property type="project" value="UniProtKB-SubCell"/>
</dbReference>
<reference evidence="4" key="1">
    <citation type="submission" date="2021-06" db="EMBL/GenBank/DDBJ databases">
        <authorList>
            <person name="Hodson N. C."/>
            <person name="Mongue J. A."/>
            <person name="Jaron S. K."/>
        </authorList>
    </citation>
    <scope>NUCLEOTIDE SEQUENCE</scope>
</reference>
<evidence type="ECO:0000259" key="3">
    <source>
        <dbReference type="PROSITE" id="PS50021"/>
    </source>
</evidence>
<keyword evidence="5" id="KW-1185">Reference proteome</keyword>
<evidence type="ECO:0000313" key="5">
    <source>
        <dbReference type="Proteomes" id="UP000708208"/>
    </source>
</evidence>
<keyword evidence="1" id="KW-0472">Membrane</keyword>
<dbReference type="Proteomes" id="UP000708208">
    <property type="component" value="Unassembled WGS sequence"/>
</dbReference>
<dbReference type="Pfam" id="PF00852">
    <property type="entry name" value="Glyco_transf_10"/>
    <property type="match status" value="1"/>
</dbReference>
<dbReference type="InterPro" id="IPR052111">
    <property type="entry name" value="Spermatogenesis_Ciliary_MAP"/>
</dbReference>
<proteinExistence type="inferred from homology"/>
<feature type="domain" description="Calponin-homology (CH)" evidence="3">
    <location>
        <begin position="155"/>
        <end position="260"/>
    </location>
</feature>
<keyword evidence="2" id="KW-0175">Coiled coil</keyword>
<dbReference type="Pfam" id="PF06294">
    <property type="entry name" value="CH_2"/>
    <property type="match status" value="1"/>
</dbReference>
<keyword evidence="1" id="KW-0328">Glycosyltransferase</keyword>
<dbReference type="FunFam" id="1.10.418.10:FF:000059">
    <property type="entry name" value="RIKEN cDNA 6430531B16 gene"/>
    <property type="match status" value="1"/>
</dbReference>
<gene>
    <name evidence="4" type="ORF">AFUS01_LOCUS47241</name>
</gene>
<dbReference type="InterPro" id="IPR055270">
    <property type="entry name" value="Glyco_tran_10_C"/>
</dbReference>
<evidence type="ECO:0000313" key="4">
    <source>
        <dbReference type="EMBL" id="CAG7838254.1"/>
    </source>
</evidence>
<evidence type="ECO:0000256" key="1">
    <source>
        <dbReference type="RuleBase" id="RU003832"/>
    </source>
</evidence>
<dbReference type="EC" id="2.4.1.-" evidence="1"/>
<dbReference type="EMBL" id="CAJVCH010571682">
    <property type="protein sequence ID" value="CAG7838254.1"/>
    <property type="molecule type" value="Genomic_DNA"/>
</dbReference>
<dbReference type="InterPro" id="IPR001715">
    <property type="entry name" value="CH_dom"/>
</dbReference>
<dbReference type="GO" id="GO:0051493">
    <property type="term" value="P:regulation of cytoskeleton organization"/>
    <property type="evidence" value="ECO:0007669"/>
    <property type="project" value="TreeGrafter"/>
</dbReference>